<dbReference type="Pfam" id="PF00079">
    <property type="entry name" value="Serpin"/>
    <property type="match status" value="1"/>
</dbReference>
<keyword evidence="7" id="KW-0325">Glycoprotein</keyword>
<evidence type="ECO:0000256" key="1">
    <source>
        <dbReference type="ARBA" id="ARBA00004613"/>
    </source>
</evidence>
<dbReference type="InterPro" id="IPR042185">
    <property type="entry name" value="Serpin_sf_2"/>
</dbReference>
<evidence type="ECO:0000313" key="11">
    <source>
        <dbReference type="EMBL" id="KAK2149103.1"/>
    </source>
</evidence>
<keyword evidence="5 9" id="KW-0732">Signal</keyword>
<gene>
    <name evidence="11" type="ORF">NP493_3059g00001</name>
</gene>
<keyword evidence="3" id="KW-0964">Secreted</keyword>
<evidence type="ECO:0000256" key="5">
    <source>
        <dbReference type="ARBA" id="ARBA00022729"/>
    </source>
</evidence>
<dbReference type="Proteomes" id="UP001209878">
    <property type="component" value="Unassembled WGS sequence"/>
</dbReference>
<evidence type="ECO:0000256" key="3">
    <source>
        <dbReference type="ARBA" id="ARBA00022525"/>
    </source>
</evidence>
<evidence type="ECO:0000256" key="4">
    <source>
        <dbReference type="ARBA" id="ARBA00022690"/>
    </source>
</evidence>
<name>A0AAD9J9R1_RIDPI</name>
<dbReference type="Gene3D" id="2.30.39.10">
    <property type="entry name" value="Alpha-1-antitrypsin, domain 1"/>
    <property type="match status" value="2"/>
</dbReference>
<keyword evidence="6" id="KW-0722">Serine protease inhibitor</keyword>
<feature type="signal peptide" evidence="9">
    <location>
        <begin position="1"/>
        <end position="22"/>
    </location>
</feature>
<evidence type="ECO:0000256" key="8">
    <source>
        <dbReference type="RuleBase" id="RU000411"/>
    </source>
</evidence>
<dbReference type="Gene3D" id="3.30.497.10">
    <property type="entry name" value="Antithrombin, subunit I, domain 2"/>
    <property type="match status" value="1"/>
</dbReference>
<dbReference type="InterPro" id="IPR000215">
    <property type="entry name" value="Serpin_fam"/>
</dbReference>
<evidence type="ECO:0000256" key="6">
    <source>
        <dbReference type="ARBA" id="ARBA00022900"/>
    </source>
</evidence>
<evidence type="ECO:0000313" key="12">
    <source>
        <dbReference type="Proteomes" id="UP001209878"/>
    </source>
</evidence>
<dbReference type="GO" id="GO:0005615">
    <property type="term" value="C:extracellular space"/>
    <property type="evidence" value="ECO:0007669"/>
    <property type="project" value="InterPro"/>
</dbReference>
<dbReference type="PANTHER" id="PTHR11461:SF211">
    <property type="entry name" value="GH10112P-RELATED"/>
    <property type="match status" value="1"/>
</dbReference>
<evidence type="ECO:0000256" key="7">
    <source>
        <dbReference type="ARBA" id="ARBA00023180"/>
    </source>
</evidence>
<reference evidence="11" key="1">
    <citation type="journal article" date="2023" name="Mol. Biol. Evol.">
        <title>Third-Generation Sequencing Reveals the Adaptive Role of the Epigenome in Three Deep-Sea Polychaetes.</title>
        <authorList>
            <person name="Perez M."/>
            <person name="Aroh O."/>
            <person name="Sun Y."/>
            <person name="Lan Y."/>
            <person name="Juniper S.K."/>
            <person name="Young C.R."/>
            <person name="Angers B."/>
            <person name="Qian P.Y."/>
        </authorList>
    </citation>
    <scope>NUCLEOTIDE SEQUENCE</scope>
    <source>
        <strain evidence="11">R07B-5</strain>
    </source>
</reference>
<sequence length="404" mass="45538">MWNVWVITASLLLLGAIDVTSSYNVWKLARANGNFAFCLYKQITKDDSATGKKNIFFSPFSISTALAMAYAGARGSTATEMLKVLRFGPLQSKLHETFHATLLSMNKGQGDYYNLTVADAMFVHKHFPTIKEFRKLIAVNYMAGIKELDFSGDPTGTAKFINKWISDWTEEKIKDVVTPDMIKMSVIALVNTIYFRGLWTLPFNPDATTVAKFDVSPGYSTKARMMVQTARFRYGLNRRLRCQILELPYEGDRLAMYILLPTDRYGLAELEKKLTFNTVTQALARLWHRRMSVAIPKIKMTVLAKGIPKKLENMGMKKLFTRSADFTGISHVRPLFVSDVIHKAFVDIDEVGTEAAAATVVLFARSLPQSIHKDFTVDHPYLFLIRDSITGSILFLGRVVLPES</sequence>
<evidence type="ECO:0000259" key="10">
    <source>
        <dbReference type="SMART" id="SM00093"/>
    </source>
</evidence>
<feature type="chain" id="PRO_5042007810" description="Serpin domain-containing protein" evidence="9">
    <location>
        <begin position="23"/>
        <end position="404"/>
    </location>
</feature>
<comment type="similarity">
    <text evidence="2 8">Belongs to the serpin family.</text>
</comment>
<keyword evidence="12" id="KW-1185">Reference proteome</keyword>
<dbReference type="GO" id="GO:0004867">
    <property type="term" value="F:serine-type endopeptidase inhibitor activity"/>
    <property type="evidence" value="ECO:0007669"/>
    <property type="project" value="UniProtKB-KW"/>
</dbReference>
<keyword evidence="4" id="KW-0646">Protease inhibitor</keyword>
<dbReference type="CDD" id="cd19590">
    <property type="entry name" value="serpin_thermopin-like"/>
    <property type="match status" value="1"/>
</dbReference>
<dbReference type="InterPro" id="IPR042178">
    <property type="entry name" value="Serpin_sf_1"/>
</dbReference>
<dbReference type="SUPFAM" id="SSF56574">
    <property type="entry name" value="Serpins"/>
    <property type="match status" value="1"/>
</dbReference>
<evidence type="ECO:0000256" key="9">
    <source>
        <dbReference type="SAM" id="SignalP"/>
    </source>
</evidence>
<feature type="domain" description="Serpin" evidence="10">
    <location>
        <begin position="37"/>
        <end position="402"/>
    </location>
</feature>
<dbReference type="FunFam" id="2.30.39.10:FF:000030">
    <property type="entry name" value="Serpin 2"/>
    <property type="match status" value="1"/>
</dbReference>
<evidence type="ECO:0000256" key="2">
    <source>
        <dbReference type="ARBA" id="ARBA00009500"/>
    </source>
</evidence>
<accession>A0AAD9J9R1</accession>
<comment type="subcellular location">
    <subcellularLocation>
        <location evidence="1">Secreted</location>
    </subcellularLocation>
</comment>
<dbReference type="PANTHER" id="PTHR11461">
    <property type="entry name" value="SERINE PROTEASE INHIBITOR, SERPIN"/>
    <property type="match status" value="1"/>
</dbReference>
<protein>
    <recommendedName>
        <fullName evidence="10">Serpin domain-containing protein</fullName>
    </recommendedName>
</protein>
<comment type="caution">
    <text evidence="11">The sequence shown here is derived from an EMBL/GenBank/DDBJ whole genome shotgun (WGS) entry which is preliminary data.</text>
</comment>
<dbReference type="EMBL" id="JAODUO010003051">
    <property type="protein sequence ID" value="KAK2149103.1"/>
    <property type="molecule type" value="Genomic_DNA"/>
</dbReference>
<dbReference type="AlphaFoldDB" id="A0AAD9J9R1"/>
<dbReference type="SMART" id="SM00093">
    <property type="entry name" value="SERPIN"/>
    <property type="match status" value="1"/>
</dbReference>
<dbReference type="InterPro" id="IPR023796">
    <property type="entry name" value="Serpin_dom"/>
</dbReference>
<proteinExistence type="inferred from homology"/>
<organism evidence="11 12">
    <name type="scientific">Ridgeia piscesae</name>
    <name type="common">Tubeworm</name>
    <dbReference type="NCBI Taxonomy" id="27915"/>
    <lineage>
        <taxon>Eukaryota</taxon>
        <taxon>Metazoa</taxon>
        <taxon>Spiralia</taxon>
        <taxon>Lophotrochozoa</taxon>
        <taxon>Annelida</taxon>
        <taxon>Polychaeta</taxon>
        <taxon>Sedentaria</taxon>
        <taxon>Canalipalpata</taxon>
        <taxon>Sabellida</taxon>
        <taxon>Siboglinidae</taxon>
        <taxon>Ridgeia</taxon>
    </lineage>
</organism>
<dbReference type="InterPro" id="IPR036186">
    <property type="entry name" value="Serpin_sf"/>
</dbReference>